<evidence type="ECO:0000313" key="1">
    <source>
        <dbReference type="EMBL" id="JAP09733.1"/>
    </source>
</evidence>
<accession>A0A0V0GNI4</accession>
<organism evidence="1">
    <name type="scientific">Solanum chacoense</name>
    <name type="common">Chaco potato</name>
    <dbReference type="NCBI Taxonomy" id="4108"/>
    <lineage>
        <taxon>Eukaryota</taxon>
        <taxon>Viridiplantae</taxon>
        <taxon>Streptophyta</taxon>
        <taxon>Embryophyta</taxon>
        <taxon>Tracheophyta</taxon>
        <taxon>Spermatophyta</taxon>
        <taxon>Magnoliopsida</taxon>
        <taxon>eudicotyledons</taxon>
        <taxon>Gunneridae</taxon>
        <taxon>Pentapetalae</taxon>
        <taxon>asterids</taxon>
        <taxon>lamiids</taxon>
        <taxon>Solanales</taxon>
        <taxon>Solanaceae</taxon>
        <taxon>Solanoideae</taxon>
        <taxon>Solaneae</taxon>
        <taxon>Solanum</taxon>
    </lineage>
</organism>
<dbReference type="AlphaFoldDB" id="A0A0V0GNI4"/>
<name>A0A0V0GNI4_SOLCH</name>
<dbReference type="EMBL" id="GEDG01034436">
    <property type="protein sequence ID" value="JAP09733.1"/>
    <property type="molecule type" value="Transcribed_RNA"/>
</dbReference>
<sequence>MVKLRTRQNSSHEGLDLWMYRLGSRSPFSPKTLAFEQSKQQSTTYPTLPSKEVIATNQKIKHPLYE</sequence>
<protein>
    <submittedName>
        <fullName evidence="1">Putative ovule protein</fullName>
    </submittedName>
</protein>
<proteinExistence type="predicted"/>
<reference evidence="1" key="1">
    <citation type="submission" date="2015-12" db="EMBL/GenBank/DDBJ databases">
        <title>Gene expression during late stages of embryo sac development: a critical building block for successful pollen-pistil interactions.</title>
        <authorList>
            <person name="Liu Y."/>
            <person name="Joly V."/>
            <person name="Sabar M."/>
            <person name="Matton D.P."/>
        </authorList>
    </citation>
    <scope>NUCLEOTIDE SEQUENCE</scope>
</reference>